<feature type="region of interest" description="Disordered" evidence="1">
    <location>
        <begin position="631"/>
        <end position="678"/>
    </location>
</feature>
<organism evidence="3 4">
    <name type="scientific">Spizellomyces punctatus (strain DAOM BR117)</name>
    <dbReference type="NCBI Taxonomy" id="645134"/>
    <lineage>
        <taxon>Eukaryota</taxon>
        <taxon>Fungi</taxon>
        <taxon>Fungi incertae sedis</taxon>
        <taxon>Chytridiomycota</taxon>
        <taxon>Chytridiomycota incertae sedis</taxon>
        <taxon>Chytridiomycetes</taxon>
        <taxon>Spizellomycetales</taxon>
        <taxon>Spizellomycetaceae</taxon>
        <taxon>Spizellomyces</taxon>
    </lineage>
</organism>
<dbReference type="AlphaFoldDB" id="A0A0L0HTJ5"/>
<feature type="compositionally biased region" description="Basic and acidic residues" evidence="1">
    <location>
        <begin position="349"/>
        <end position="359"/>
    </location>
</feature>
<dbReference type="GeneID" id="27684109"/>
<feature type="compositionally biased region" description="Low complexity" evidence="1">
    <location>
        <begin position="532"/>
        <end position="543"/>
    </location>
</feature>
<feature type="region of interest" description="Disordered" evidence="1">
    <location>
        <begin position="532"/>
        <end position="552"/>
    </location>
</feature>
<evidence type="ECO:0000313" key="3">
    <source>
        <dbReference type="EMBL" id="KND04661.1"/>
    </source>
</evidence>
<evidence type="ECO:0000259" key="2">
    <source>
        <dbReference type="Pfam" id="PF14075"/>
    </source>
</evidence>
<evidence type="ECO:0000313" key="4">
    <source>
        <dbReference type="Proteomes" id="UP000053201"/>
    </source>
</evidence>
<feature type="compositionally biased region" description="Basic and acidic residues" evidence="1">
    <location>
        <begin position="307"/>
        <end position="316"/>
    </location>
</feature>
<keyword evidence="4" id="KW-1185">Reference proteome</keyword>
<proteinExistence type="predicted"/>
<sequence length="864" mass="93510">MSFPRMGTGHGDMPEEEHNFQKAIRIKIPFNKENPEANVFDYAQLVAALHGGASSSSGGDMPKTDTGSAGSDSEEDGEDENGQQPRKKKSAAKKIQEDYDFEDDFIDDSDLFYNEVGYVPPSEWNYGFFAWRGPVENFFEEYQTDLFDRDAPATAAKQKGKKKATAASAEKKTVNGADKKAKGTGETSRKRSKKAAVTAPASSAPTSPKVKRTNISPPESAKLGISIASPEPAKDTVTSTPEGARAGGTTITSIPNSSAPERRGPSQPADSATTGAPDNHPLGPYIIVPTRTDSELSEDDMPLADYARIKTTKDEPPVPQRKPSQQTKKRDRKEDKHTTLGPAAIADVAVRHAFSEPSKKKQKKNREKTAQEGLLAAPPLAISASLLEVSMGLSDPSGSKKSSSKSEKKSSSKKSSKSKRSETGFPRKVEQLLQHLEEKAYLLQPPAHEPLTGELRDCLHQAALTASNNSCLNASFFARVGAFLPYPEYYLRKIIGIHVIPKKLERMQPAIKQMYDHFRALIKETLTQNPIATQPSTSSAASPEGNDGSSKFPWTEDLRTLFWNLLCSEWEMAELDNEYHILTDTKPEFNESAVRKAVYGKVLSFWPEGMMTVETLSRTYSHMKRKLERRAASGYGGGRYHGAKPDPFKNNKRLNPRKSAPPILEGGPLGRDEDDSQKVSVNLVSSVSAMTPAKSDGGVSSPLSSPYAMGGSQTPEAGPSSTPSNEIPPRPPIPPKLISKVPAAGHFTPDGWKVEKDNVKRKGSFEPPNFEHIPLDKKQKISIMTSTTEFATPTPSGSAGTAGGSGSPGPIGTTRRASDVKIQVIIPVESHDSVTEIASPARKTSDATRENLGGRAMSVAELIG</sequence>
<dbReference type="RefSeq" id="XP_016612701.1">
    <property type="nucleotide sequence ID" value="XM_016748706.1"/>
</dbReference>
<evidence type="ECO:0000256" key="1">
    <source>
        <dbReference type="SAM" id="MobiDB-lite"/>
    </source>
</evidence>
<dbReference type="VEuPathDB" id="FungiDB:SPPG_00377"/>
<feature type="compositionally biased region" description="Low complexity" evidence="1">
    <location>
        <begin position="195"/>
        <end position="208"/>
    </location>
</feature>
<dbReference type="Pfam" id="PF14075">
    <property type="entry name" value="UBN_AB"/>
    <property type="match status" value="1"/>
</dbReference>
<dbReference type="STRING" id="645134.A0A0L0HTJ5"/>
<feature type="compositionally biased region" description="Gly residues" evidence="1">
    <location>
        <begin position="800"/>
        <end position="809"/>
    </location>
</feature>
<feature type="region of interest" description="Disordered" evidence="1">
    <location>
        <begin position="51"/>
        <end position="95"/>
    </location>
</feature>
<feature type="region of interest" description="Disordered" evidence="1">
    <location>
        <begin position="1"/>
        <end position="20"/>
    </location>
</feature>
<dbReference type="OrthoDB" id="5576775at2759"/>
<feature type="compositionally biased region" description="Basic and acidic residues" evidence="1">
    <location>
        <begin position="169"/>
        <end position="189"/>
    </location>
</feature>
<dbReference type="Proteomes" id="UP000053201">
    <property type="component" value="Unassembled WGS sequence"/>
</dbReference>
<feature type="compositionally biased region" description="Polar residues" evidence="1">
    <location>
        <begin position="249"/>
        <end position="259"/>
    </location>
</feature>
<feature type="compositionally biased region" description="Pro residues" evidence="1">
    <location>
        <begin position="726"/>
        <end position="735"/>
    </location>
</feature>
<dbReference type="OMA" id="NEMVNQP"/>
<feature type="region of interest" description="Disordered" evidence="1">
    <location>
        <begin position="153"/>
        <end position="376"/>
    </location>
</feature>
<dbReference type="EMBL" id="KQ257450">
    <property type="protein sequence ID" value="KND04662.1"/>
    <property type="molecule type" value="Genomic_DNA"/>
</dbReference>
<dbReference type="InterPro" id="IPR026947">
    <property type="entry name" value="UBN_middle_dom"/>
</dbReference>
<feature type="domain" description="Ubinuclein middle" evidence="2">
    <location>
        <begin position="424"/>
        <end position="618"/>
    </location>
</feature>
<feature type="region of interest" description="Disordered" evidence="1">
    <location>
        <begin position="789"/>
        <end position="816"/>
    </location>
</feature>
<gene>
    <name evidence="3" type="ORF">SPPG_00377</name>
</gene>
<protein>
    <recommendedName>
        <fullName evidence="2">Ubinuclein middle domain-containing protein</fullName>
    </recommendedName>
</protein>
<feature type="region of interest" description="Disordered" evidence="1">
    <location>
        <begin position="690"/>
        <end position="754"/>
    </location>
</feature>
<dbReference type="RefSeq" id="XP_016612700.1">
    <property type="nucleotide sequence ID" value="XM_016748705.1"/>
</dbReference>
<feature type="compositionally biased region" description="Acidic residues" evidence="1">
    <location>
        <begin position="72"/>
        <end position="81"/>
    </location>
</feature>
<dbReference type="EMBL" id="KQ257450">
    <property type="protein sequence ID" value="KND04661.1"/>
    <property type="molecule type" value="Genomic_DNA"/>
</dbReference>
<feature type="compositionally biased region" description="Polar residues" evidence="1">
    <location>
        <begin position="711"/>
        <end position="725"/>
    </location>
</feature>
<feature type="region of interest" description="Disordered" evidence="1">
    <location>
        <begin position="392"/>
        <end position="426"/>
    </location>
</feature>
<accession>A0A0L0HTJ5</accession>
<reference evidence="3 4" key="1">
    <citation type="submission" date="2009-08" db="EMBL/GenBank/DDBJ databases">
        <title>The Genome Sequence of Spizellomyces punctatus strain DAOM BR117.</title>
        <authorList>
            <consortium name="The Broad Institute Genome Sequencing Platform"/>
            <person name="Russ C."/>
            <person name="Cuomo C."/>
            <person name="Shea T."/>
            <person name="Young S.K."/>
            <person name="Zeng Q."/>
            <person name="Koehrsen M."/>
            <person name="Haas B."/>
            <person name="Borodovsky M."/>
            <person name="Guigo R."/>
            <person name="Alvarado L."/>
            <person name="Berlin A."/>
            <person name="Bochicchio J."/>
            <person name="Borenstein D."/>
            <person name="Chapman S."/>
            <person name="Chen Z."/>
            <person name="Engels R."/>
            <person name="Freedman E."/>
            <person name="Gellesch M."/>
            <person name="Goldberg J."/>
            <person name="Griggs A."/>
            <person name="Gujja S."/>
            <person name="Heiman D."/>
            <person name="Hepburn T."/>
            <person name="Howarth C."/>
            <person name="Jen D."/>
            <person name="Larson L."/>
            <person name="Lewis B."/>
            <person name="Mehta T."/>
            <person name="Park D."/>
            <person name="Pearson M."/>
            <person name="Roberts A."/>
            <person name="Saif S."/>
            <person name="Shenoy N."/>
            <person name="Sisk P."/>
            <person name="Stolte C."/>
            <person name="Sykes S."/>
            <person name="Thomson T."/>
            <person name="Walk T."/>
            <person name="White J."/>
            <person name="Yandava C."/>
            <person name="Burger G."/>
            <person name="Gray M.W."/>
            <person name="Holland P.W.H."/>
            <person name="King N."/>
            <person name="Lang F.B.F."/>
            <person name="Roger A.J."/>
            <person name="Ruiz-Trillo I."/>
            <person name="Lander E."/>
            <person name="Nusbaum C."/>
        </authorList>
    </citation>
    <scope>NUCLEOTIDE SEQUENCE [LARGE SCALE GENOMIC DNA]</scope>
    <source>
        <strain evidence="3 4">DAOM BR117</strain>
    </source>
</reference>
<name>A0A0L0HTJ5_SPIPD</name>